<comment type="caution">
    <text evidence="11">The sequence shown here is derived from an EMBL/GenBank/DDBJ whole genome shotgun (WGS) entry which is preliminary data.</text>
</comment>
<name>A0ABU8XVA3_9PROT</name>
<dbReference type="RefSeq" id="WP_418160978.1">
    <property type="nucleotide sequence ID" value="NZ_JBBLZC010000022.1"/>
</dbReference>
<keyword evidence="9" id="KW-0813">Transport</keyword>
<evidence type="ECO:0000256" key="7">
    <source>
        <dbReference type="ARBA" id="ARBA00022989"/>
    </source>
</evidence>
<comment type="subcellular location">
    <subcellularLocation>
        <location evidence="9">Cell inner membrane</location>
    </subcellularLocation>
    <subcellularLocation>
        <location evidence="2">Membrane</location>
        <topology evidence="2">Multi-pass membrane protein</topology>
    </subcellularLocation>
</comment>
<organism evidence="11 12">
    <name type="scientific">Benzoatithermus flavus</name>
    <dbReference type="NCBI Taxonomy" id="3108223"/>
    <lineage>
        <taxon>Bacteria</taxon>
        <taxon>Pseudomonadati</taxon>
        <taxon>Pseudomonadota</taxon>
        <taxon>Alphaproteobacteria</taxon>
        <taxon>Geminicoccales</taxon>
        <taxon>Geminicoccaceae</taxon>
        <taxon>Benzoatithermus</taxon>
    </lineage>
</organism>
<comment type="function">
    <text evidence="1 9">Required for the export of heme to the periplasm for the biogenesis of c-type cytochromes.</text>
</comment>
<keyword evidence="9" id="KW-0997">Cell inner membrane</keyword>
<dbReference type="InterPro" id="IPR045062">
    <property type="entry name" value="Cyt_c_biogenesis_CcsA/CcmC"/>
</dbReference>
<evidence type="ECO:0000313" key="11">
    <source>
        <dbReference type="EMBL" id="MEK0085131.1"/>
    </source>
</evidence>
<evidence type="ECO:0000256" key="3">
    <source>
        <dbReference type="ARBA" id="ARBA00005840"/>
    </source>
</evidence>
<feature type="domain" description="Cytochrome c assembly protein" evidence="10">
    <location>
        <begin position="23"/>
        <end position="180"/>
    </location>
</feature>
<dbReference type="Proteomes" id="UP001375743">
    <property type="component" value="Unassembled WGS sequence"/>
</dbReference>
<keyword evidence="9" id="KW-1003">Cell membrane</keyword>
<feature type="transmembrane region" description="Helical" evidence="9">
    <location>
        <begin position="123"/>
        <end position="145"/>
    </location>
</feature>
<dbReference type="PRINTS" id="PR01386">
    <property type="entry name" value="CCMCBIOGNSIS"/>
</dbReference>
<evidence type="ECO:0000256" key="4">
    <source>
        <dbReference type="ARBA" id="ARBA00016463"/>
    </source>
</evidence>
<feature type="transmembrane region" description="Helical" evidence="9">
    <location>
        <begin position="20"/>
        <end position="40"/>
    </location>
</feature>
<dbReference type="InterPro" id="IPR003557">
    <property type="entry name" value="Cyt_c_biogenesis_CcmC"/>
</dbReference>
<evidence type="ECO:0000313" key="12">
    <source>
        <dbReference type="Proteomes" id="UP001375743"/>
    </source>
</evidence>
<evidence type="ECO:0000256" key="9">
    <source>
        <dbReference type="RuleBase" id="RU364092"/>
    </source>
</evidence>
<evidence type="ECO:0000256" key="1">
    <source>
        <dbReference type="ARBA" id="ARBA00002442"/>
    </source>
</evidence>
<feature type="transmembrane region" description="Helical" evidence="9">
    <location>
        <begin position="157"/>
        <end position="177"/>
    </location>
</feature>
<evidence type="ECO:0000256" key="6">
    <source>
        <dbReference type="ARBA" id="ARBA00022748"/>
    </source>
</evidence>
<dbReference type="PANTHER" id="PTHR30071">
    <property type="entry name" value="HEME EXPORTER PROTEIN C"/>
    <property type="match status" value="1"/>
</dbReference>
<dbReference type="InterPro" id="IPR002541">
    <property type="entry name" value="Cyt_c_assembly"/>
</dbReference>
<evidence type="ECO:0000256" key="5">
    <source>
        <dbReference type="ARBA" id="ARBA00022692"/>
    </source>
</evidence>
<gene>
    <name evidence="9" type="primary">ccmC</name>
    <name evidence="11" type="ORF">U1T56_18415</name>
</gene>
<dbReference type="Pfam" id="PF01578">
    <property type="entry name" value="Cytochrom_C_asm"/>
    <property type="match status" value="1"/>
</dbReference>
<reference evidence="11 12" key="1">
    <citation type="submission" date="2024-01" db="EMBL/GenBank/DDBJ databases">
        <title>Multi-omics insights into the function and evolution of sodium benzoate biodegradation pathways in Benzoatithermus flavus gen. nov., sp. nov. from hot spring.</title>
        <authorList>
            <person name="Hu C.-J."/>
            <person name="Li W.-J."/>
        </authorList>
    </citation>
    <scope>NUCLEOTIDE SEQUENCE [LARGE SCALE GENOMIC DNA]</scope>
    <source>
        <strain evidence="11 12">SYSU G07066</strain>
    </source>
</reference>
<keyword evidence="12" id="KW-1185">Reference proteome</keyword>
<feature type="transmembrane region" description="Helical" evidence="9">
    <location>
        <begin position="60"/>
        <end position="80"/>
    </location>
</feature>
<proteinExistence type="inferred from homology"/>
<evidence type="ECO:0000256" key="2">
    <source>
        <dbReference type="ARBA" id="ARBA00004141"/>
    </source>
</evidence>
<dbReference type="PANTHER" id="PTHR30071:SF1">
    <property type="entry name" value="CYTOCHROME B_B6 PROTEIN-RELATED"/>
    <property type="match status" value="1"/>
</dbReference>
<keyword evidence="5 9" id="KW-0812">Transmembrane</keyword>
<evidence type="ECO:0000259" key="10">
    <source>
        <dbReference type="Pfam" id="PF01578"/>
    </source>
</evidence>
<comment type="similarity">
    <text evidence="3 9">Belongs to the CcmC/CycZ/HelC family.</text>
</comment>
<dbReference type="NCBIfam" id="TIGR01191">
    <property type="entry name" value="ccmC"/>
    <property type="match status" value="1"/>
</dbReference>
<protein>
    <recommendedName>
        <fullName evidence="4 9">Heme exporter protein C</fullName>
    </recommendedName>
    <alternativeName>
        <fullName evidence="9">Cytochrome c-type biogenesis protein</fullName>
    </alternativeName>
</protein>
<keyword evidence="8 9" id="KW-0472">Membrane</keyword>
<evidence type="ECO:0000256" key="8">
    <source>
        <dbReference type="ARBA" id="ARBA00023136"/>
    </source>
</evidence>
<keyword evidence="6 9" id="KW-0201">Cytochrome c-type biogenesis</keyword>
<feature type="transmembrane region" description="Helical" evidence="9">
    <location>
        <begin position="92"/>
        <end position="111"/>
    </location>
</feature>
<dbReference type="EMBL" id="JBBLZC010000022">
    <property type="protein sequence ID" value="MEK0085131.1"/>
    <property type="molecule type" value="Genomic_DNA"/>
</dbReference>
<keyword evidence="7 9" id="KW-1133">Transmembrane helix</keyword>
<feature type="transmembrane region" description="Helical" evidence="9">
    <location>
        <begin position="197"/>
        <end position="218"/>
    </location>
</feature>
<sequence>MHAYANPLRFQRIADAVFPWTAWATVLLAPVALWFALVVAPADYQQGEAYRIIYVHVPAAWMSMFCYLFVAVGSAVGLIWRHPLAEVAARAAAPVGAVFTAIALVTGSLWGKPMWGTWWVWDARLTSVLILFFLYLGYIALHDAFEDPARGARAASILALVGVVNIPIIKFSVDWWNTLHQPSSILRMGGPALDPSMLWPLLLMALVFKLYFVTVVILRMRAQLTERRIRNLRLSAAAA</sequence>
<accession>A0ABU8XVA3</accession>